<evidence type="ECO:0000256" key="6">
    <source>
        <dbReference type="ARBA" id="ARBA00022741"/>
    </source>
</evidence>
<dbReference type="CDD" id="cd00483">
    <property type="entry name" value="HPPK"/>
    <property type="match status" value="1"/>
</dbReference>
<evidence type="ECO:0000256" key="12">
    <source>
        <dbReference type="ARBA" id="ARBA00033413"/>
    </source>
</evidence>
<evidence type="ECO:0000256" key="10">
    <source>
        <dbReference type="ARBA" id="ARBA00029409"/>
    </source>
</evidence>
<dbReference type="OrthoDB" id="9808041at2"/>
<dbReference type="GO" id="GO:0005524">
    <property type="term" value="F:ATP binding"/>
    <property type="evidence" value="ECO:0007669"/>
    <property type="project" value="UniProtKB-KW"/>
</dbReference>
<evidence type="ECO:0000256" key="5">
    <source>
        <dbReference type="ARBA" id="ARBA00022679"/>
    </source>
</evidence>
<dbReference type="InterPro" id="IPR000550">
    <property type="entry name" value="Hppk"/>
</dbReference>
<keyword evidence="5" id="KW-0808">Transferase</keyword>
<dbReference type="SUPFAM" id="SSF55083">
    <property type="entry name" value="6-hydroxymethyl-7,8-dihydropterin pyrophosphokinase, HPPK"/>
    <property type="match status" value="1"/>
</dbReference>
<dbReference type="EMBL" id="CP017141">
    <property type="protein sequence ID" value="AOM78578.1"/>
    <property type="molecule type" value="Genomic_DNA"/>
</dbReference>
<dbReference type="NCBIfam" id="TIGR01498">
    <property type="entry name" value="folK"/>
    <property type="match status" value="1"/>
</dbReference>
<evidence type="ECO:0000256" key="7">
    <source>
        <dbReference type="ARBA" id="ARBA00022777"/>
    </source>
</evidence>
<dbReference type="GO" id="GO:0046654">
    <property type="term" value="P:tetrahydrofolate biosynthetic process"/>
    <property type="evidence" value="ECO:0007669"/>
    <property type="project" value="UniProtKB-UniPathway"/>
</dbReference>
<organism evidence="14 15">
    <name type="scientific">Pedobacter steynii</name>
    <dbReference type="NCBI Taxonomy" id="430522"/>
    <lineage>
        <taxon>Bacteria</taxon>
        <taxon>Pseudomonadati</taxon>
        <taxon>Bacteroidota</taxon>
        <taxon>Sphingobacteriia</taxon>
        <taxon>Sphingobacteriales</taxon>
        <taxon>Sphingobacteriaceae</taxon>
        <taxon>Pedobacter</taxon>
    </lineage>
</organism>
<comment type="similarity">
    <text evidence="2">Belongs to the HPPK family.</text>
</comment>
<keyword evidence="7 14" id="KW-0418">Kinase</keyword>
<evidence type="ECO:0000256" key="3">
    <source>
        <dbReference type="ARBA" id="ARBA00013253"/>
    </source>
</evidence>
<evidence type="ECO:0000259" key="13">
    <source>
        <dbReference type="PROSITE" id="PS00794"/>
    </source>
</evidence>
<name>A0A1D7QIT1_9SPHI</name>
<feature type="domain" description="7,8-dihydro-6-hydroxymethylpterin-pyrophosphokinase" evidence="13">
    <location>
        <begin position="91"/>
        <end position="102"/>
    </location>
</feature>
<comment type="pathway">
    <text evidence="1">Cofactor biosynthesis; tetrahydrofolate biosynthesis; 2-amino-4-hydroxy-6-hydroxymethyl-7,8-dihydropteridine diphosphate from 7,8-dihydroneopterin triphosphate: step 4/4.</text>
</comment>
<keyword evidence="9" id="KW-0289">Folate biosynthesis</keyword>
<evidence type="ECO:0000256" key="8">
    <source>
        <dbReference type="ARBA" id="ARBA00022840"/>
    </source>
</evidence>
<dbReference type="UniPathway" id="UPA00077">
    <property type="reaction ID" value="UER00155"/>
</dbReference>
<gene>
    <name evidence="14" type="ORF">BFS30_16160</name>
</gene>
<dbReference type="Pfam" id="PF01288">
    <property type="entry name" value="HPPK"/>
    <property type="match status" value="1"/>
</dbReference>
<dbReference type="AlphaFoldDB" id="A0A1D7QIT1"/>
<dbReference type="RefSeq" id="WP_069380243.1">
    <property type="nucleotide sequence ID" value="NZ_CP017141.1"/>
</dbReference>
<dbReference type="EC" id="2.7.6.3" evidence="3"/>
<keyword evidence="8" id="KW-0067">ATP-binding</keyword>
<evidence type="ECO:0000313" key="15">
    <source>
        <dbReference type="Proteomes" id="UP000094313"/>
    </source>
</evidence>
<proteinExistence type="inferred from homology"/>
<evidence type="ECO:0000256" key="11">
    <source>
        <dbReference type="ARBA" id="ARBA00029766"/>
    </source>
</evidence>
<dbReference type="GO" id="GO:0016301">
    <property type="term" value="F:kinase activity"/>
    <property type="evidence" value="ECO:0007669"/>
    <property type="project" value="UniProtKB-KW"/>
</dbReference>
<evidence type="ECO:0000256" key="4">
    <source>
        <dbReference type="ARBA" id="ARBA00016218"/>
    </source>
</evidence>
<keyword evidence="15" id="KW-1185">Reference proteome</keyword>
<accession>A0A1D7QIT1</accession>
<dbReference type="PANTHER" id="PTHR43071:SF1">
    <property type="entry name" value="2-AMINO-4-HYDROXY-6-HYDROXYMETHYLDIHYDROPTERIDINE PYROPHOSPHOKINASE"/>
    <property type="match status" value="1"/>
</dbReference>
<dbReference type="InterPro" id="IPR035907">
    <property type="entry name" value="Hppk_sf"/>
</dbReference>
<dbReference type="PROSITE" id="PS00794">
    <property type="entry name" value="HPPK"/>
    <property type="match status" value="1"/>
</dbReference>
<dbReference type="PANTHER" id="PTHR43071">
    <property type="entry name" value="2-AMINO-4-HYDROXY-6-HYDROXYMETHYLDIHYDROPTERIDINE PYROPHOSPHOKINASE"/>
    <property type="match status" value="1"/>
</dbReference>
<evidence type="ECO:0000256" key="1">
    <source>
        <dbReference type="ARBA" id="ARBA00005051"/>
    </source>
</evidence>
<evidence type="ECO:0000313" key="14">
    <source>
        <dbReference type="EMBL" id="AOM78578.1"/>
    </source>
</evidence>
<dbReference type="Gene3D" id="3.30.70.560">
    <property type="entry name" value="7,8-Dihydro-6-hydroxymethylpterin-pyrophosphokinase HPPK"/>
    <property type="match status" value="1"/>
</dbReference>
<reference evidence="14 15" key="1">
    <citation type="submission" date="2016-08" db="EMBL/GenBank/DDBJ databases">
        <authorList>
            <person name="Seilhamer J.J."/>
        </authorList>
    </citation>
    <scope>NUCLEOTIDE SEQUENCE [LARGE SCALE GENOMIC DNA]</scope>
    <source>
        <strain evidence="14 15">DX4</strain>
    </source>
</reference>
<dbReference type="KEGG" id="psty:BFS30_16160"/>
<keyword evidence="6" id="KW-0547">Nucleotide-binding</keyword>
<evidence type="ECO:0000256" key="9">
    <source>
        <dbReference type="ARBA" id="ARBA00022909"/>
    </source>
</evidence>
<comment type="function">
    <text evidence="10">Catalyzes the transfer of pyrophosphate from adenosine triphosphate (ATP) to 6-hydroxymethyl-7,8-dihydropterin, an enzymatic step in folate biosynthesis pathway.</text>
</comment>
<dbReference type="GO" id="GO:0003848">
    <property type="term" value="F:2-amino-4-hydroxy-6-hydroxymethyldihydropteridine diphosphokinase activity"/>
    <property type="evidence" value="ECO:0007669"/>
    <property type="project" value="UniProtKB-EC"/>
</dbReference>
<dbReference type="Proteomes" id="UP000094313">
    <property type="component" value="Chromosome"/>
</dbReference>
<dbReference type="GO" id="GO:0046656">
    <property type="term" value="P:folic acid biosynthetic process"/>
    <property type="evidence" value="ECO:0007669"/>
    <property type="project" value="UniProtKB-KW"/>
</dbReference>
<sequence>MQLDSKNVYLLLGSNLGDREKLLTTAIVQIENEIGDVFSRSSLYETAAWGKADQPSFLNVAIGLSTVLSPMDVLQKVLKIEENLGRIREEKWGARLIDIDLILFGDLIVDSGTTLQIPHPHMQDRKFVLMPLAEIAADVIHPVFHKSVSEILGILDDNLTVTKI</sequence>
<protein>
    <recommendedName>
        <fullName evidence="4">2-amino-4-hydroxy-6-hydroxymethyldihydropteridine pyrophosphokinase</fullName>
        <ecNumber evidence="3">2.7.6.3</ecNumber>
    </recommendedName>
    <alternativeName>
        <fullName evidence="11">6-hydroxymethyl-7,8-dihydropterin pyrophosphokinase</fullName>
    </alternativeName>
    <alternativeName>
        <fullName evidence="12">7,8-dihydro-6-hydroxymethylpterin-pyrophosphokinase</fullName>
    </alternativeName>
</protein>
<evidence type="ECO:0000256" key="2">
    <source>
        <dbReference type="ARBA" id="ARBA00005810"/>
    </source>
</evidence>